<dbReference type="Proteomes" id="UP000800235">
    <property type="component" value="Unassembled WGS sequence"/>
</dbReference>
<feature type="compositionally biased region" description="Polar residues" evidence="15">
    <location>
        <begin position="1143"/>
        <end position="1153"/>
    </location>
</feature>
<dbReference type="FunFam" id="3.40.850.10:FF:000051">
    <property type="entry name" value="Kinesin-like protein bimC"/>
    <property type="match status" value="1"/>
</dbReference>
<dbReference type="GO" id="GO:0005524">
    <property type="term" value="F:ATP binding"/>
    <property type="evidence" value="ECO:0007669"/>
    <property type="project" value="UniProtKB-UniRule"/>
</dbReference>
<keyword evidence="9" id="KW-0175">Coiled coil</keyword>
<feature type="domain" description="Kinesin motor" evidence="16">
    <location>
        <begin position="79"/>
        <end position="414"/>
    </location>
</feature>
<dbReference type="InterPro" id="IPR001752">
    <property type="entry name" value="Kinesin_motor_dom"/>
</dbReference>
<dbReference type="GO" id="GO:0008017">
    <property type="term" value="F:microtubule binding"/>
    <property type="evidence" value="ECO:0007669"/>
    <property type="project" value="InterPro"/>
</dbReference>
<evidence type="ECO:0000256" key="7">
    <source>
        <dbReference type="ARBA" id="ARBA00022776"/>
    </source>
</evidence>
<feature type="binding site" evidence="14">
    <location>
        <begin position="165"/>
        <end position="172"/>
    </location>
    <ligand>
        <name>ATP</name>
        <dbReference type="ChEBI" id="CHEBI:30616"/>
    </ligand>
</feature>
<keyword evidence="2" id="KW-0963">Cytoplasm</keyword>
<dbReference type="PANTHER" id="PTHR47970:SF12">
    <property type="entry name" value="KINESIN FAMILY MEMBER 11"/>
    <property type="match status" value="1"/>
</dbReference>
<dbReference type="Gene3D" id="3.40.850.10">
    <property type="entry name" value="Kinesin motor domain"/>
    <property type="match status" value="1"/>
</dbReference>
<comment type="similarity">
    <text evidence="13">Belongs to the TRAFAC class myosin-kinesin ATPase superfamily. Kinesin family. KIN-5/BimC subfamily.</text>
</comment>
<dbReference type="InterPro" id="IPR036961">
    <property type="entry name" value="Kinesin_motor_dom_sf"/>
</dbReference>
<keyword evidence="6 14" id="KW-0547">Nucleotide-binding</keyword>
<evidence type="ECO:0000256" key="12">
    <source>
        <dbReference type="ARBA" id="ARBA00023306"/>
    </source>
</evidence>
<dbReference type="GO" id="GO:0005634">
    <property type="term" value="C:nucleus"/>
    <property type="evidence" value="ECO:0007669"/>
    <property type="project" value="TreeGrafter"/>
</dbReference>
<dbReference type="PRINTS" id="PR00380">
    <property type="entry name" value="KINESINHEAVY"/>
</dbReference>
<keyword evidence="7" id="KW-0498">Mitosis</keyword>
<dbReference type="GO" id="GO:0008574">
    <property type="term" value="F:plus-end-directed microtubule motor activity"/>
    <property type="evidence" value="ECO:0007669"/>
    <property type="project" value="TreeGrafter"/>
</dbReference>
<evidence type="ECO:0000256" key="3">
    <source>
        <dbReference type="ARBA" id="ARBA00022553"/>
    </source>
</evidence>
<keyword evidence="12" id="KW-0131">Cell cycle</keyword>
<dbReference type="CDD" id="cd01364">
    <property type="entry name" value="KISc_BimC_Eg5"/>
    <property type="match status" value="1"/>
</dbReference>
<name>A0A9P4P233_9PEZI</name>
<reference evidence="17" key="1">
    <citation type="journal article" date="2020" name="Stud. Mycol.">
        <title>101 Dothideomycetes genomes: a test case for predicting lifestyles and emergence of pathogens.</title>
        <authorList>
            <person name="Haridas S."/>
            <person name="Albert R."/>
            <person name="Binder M."/>
            <person name="Bloem J."/>
            <person name="Labutti K."/>
            <person name="Salamov A."/>
            <person name="Andreopoulos B."/>
            <person name="Baker S."/>
            <person name="Barry K."/>
            <person name="Bills G."/>
            <person name="Bluhm B."/>
            <person name="Cannon C."/>
            <person name="Castanera R."/>
            <person name="Culley D."/>
            <person name="Daum C."/>
            <person name="Ezra D."/>
            <person name="Gonzalez J."/>
            <person name="Henrissat B."/>
            <person name="Kuo A."/>
            <person name="Liang C."/>
            <person name="Lipzen A."/>
            <person name="Lutzoni F."/>
            <person name="Magnuson J."/>
            <person name="Mondo S."/>
            <person name="Nolan M."/>
            <person name="Ohm R."/>
            <person name="Pangilinan J."/>
            <person name="Park H.-J."/>
            <person name="Ramirez L."/>
            <person name="Alfaro M."/>
            <person name="Sun H."/>
            <person name="Tritt A."/>
            <person name="Yoshinaga Y."/>
            <person name="Zwiers L.-H."/>
            <person name="Turgeon B."/>
            <person name="Goodwin S."/>
            <person name="Spatafora J."/>
            <person name="Crous P."/>
            <person name="Grigoriev I."/>
        </authorList>
    </citation>
    <scope>NUCLEOTIDE SEQUENCE</scope>
    <source>
        <strain evidence="17">CBS 130266</strain>
    </source>
</reference>
<organism evidence="17 18">
    <name type="scientific">Tothia fuscella</name>
    <dbReference type="NCBI Taxonomy" id="1048955"/>
    <lineage>
        <taxon>Eukaryota</taxon>
        <taxon>Fungi</taxon>
        <taxon>Dikarya</taxon>
        <taxon>Ascomycota</taxon>
        <taxon>Pezizomycotina</taxon>
        <taxon>Dothideomycetes</taxon>
        <taxon>Pleosporomycetidae</taxon>
        <taxon>Venturiales</taxon>
        <taxon>Cylindrosympodiaceae</taxon>
        <taxon>Tothia</taxon>
    </lineage>
</organism>
<evidence type="ECO:0000256" key="5">
    <source>
        <dbReference type="ARBA" id="ARBA00022701"/>
    </source>
</evidence>
<evidence type="ECO:0000256" key="15">
    <source>
        <dbReference type="SAM" id="MobiDB-lite"/>
    </source>
</evidence>
<dbReference type="GO" id="GO:0005876">
    <property type="term" value="C:spindle microtubule"/>
    <property type="evidence" value="ECO:0007669"/>
    <property type="project" value="TreeGrafter"/>
</dbReference>
<dbReference type="PROSITE" id="PS50067">
    <property type="entry name" value="KINESIN_MOTOR_2"/>
    <property type="match status" value="1"/>
</dbReference>
<evidence type="ECO:0000256" key="8">
    <source>
        <dbReference type="ARBA" id="ARBA00022840"/>
    </source>
</evidence>
<dbReference type="InterPro" id="IPR025901">
    <property type="entry name" value="Kinesin-assoc_MT-bd_dom"/>
</dbReference>
<dbReference type="AlphaFoldDB" id="A0A9P4P233"/>
<dbReference type="GO" id="GO:0000073">
    <property type="term" value="P:initial mitotic spindle pole body separation"/>
    <property type="evidence" value="ECO:0007669"/>
    <property type="project" value="TreeGrafter"/>
</dbReference>
<dbReference type="PROSITE" id="PS00411">
    <property type="entry name" value="KINESIN_MOTOR_1"/>
    <property type="match status" value="1"/>
</dbReference>
<accession>A0A9P4P233</accession>
<evidence type="ECO:0000313" key="17">
    <source>
        <dbReference type="EMBL" id="KAF2436839.1"/>
    </source>
</evidence>
<comment type="subcellular location">
    <subcellularLocation>
        <location evidence="1">Cytoplasm</location>
        <location evidence="1">Cytoskeleton</location>
    </subcellularLocation>
</comment>
<proteinExistence type="inferred from homology"/>
<dbReference type="InterPro" id="IPR047149">
    <property type="entry name" value="KIF11-like"/>
</dbReference>
<dbReference type="SMART" id="SM00129">
    <property type="entry name" value="KISc"/>
    <property type="match status" value="1"/>
</dbReference>
<dbReference type="PANTHER" id="PTHR47970">
    <property type="entry name" value="KINESIN-LIKE PROTEIN KIF11"/>
    <property type="match status" value="1"/>
</dbReference>
<feature type="region of interest" description="Disordered" evidence="15">
    <location>
        <begin position="1032"/>
        <end position="1052"/>
    </location>
</feature>
<dbReference type="InterPro" id="IPR047241">
    <property type="entry name" value="KIF11-like_kin_motor_dom"/>
</dbReference>
<evidence type="ECO:0000256" key="4">
    <source>
        <dbReference type="ARBA" id="ARBA00022618"/>
    </source>
</evidence>
<feature type="region of interest" description="Disordered" evidence="15">
    <location>
        <begin position="1"/>
        <end position="75"/>
    </location>
</feature>
<evidence type="ECO:0000256" key="1">
    <source>
        <dbReference type="ARBA" id="ARBA00004245"/>
    </source>
</evidence>
<dbReference type="SUPFAM" id="SSF52540">
    <property type="entry name" value="P-loop containing nucleoside triphosphate hydrolases"/>
    <property type="match status" value="1"/>
</dbReference>
<evidence type="ECO:0000256" key="6">
    <source>
        <dbReference type="ARBA" id="ARBA00022741"/>
    </source>
</evidence>
<dbReference type="InterPro" id="IPR027417">
    <property type="entry name" value="P-loop_NTPase"/>
</dbReference>
<feature type="compositionally biased region" description="Low complexity" evidence="15">
    <location>
        <begin position="1035"/>
        <end position="1045"/>
    </location>
</feature>
<dbReference type="EMBL" id="MU007009">
    <property type="protein sequence ID" value="KAF2436839.1"/>
    <property type="molecule type" value="Genomic_DNA"/>
</dbReference>
<keyword evidence="11" id="KW-0206">Cytoskeleton</keyword>
<dbReference type="InterPro" id="IPR019821">
    <property type="entry name" value="Kinesin_motor_CS"/>
</dbReference>
<evidence type="ECO:0000256" key="9">
    <source>
        <dbReference type="ARBA" id="ARBA00023054"/>
    </source>
</evidence>
<protein>
    <submittedName>
        <fullName evidence="17">Kinesin family protein-like protein</fullName>
    </submittedName>
</protein>
<keyword evidence="18" id="KW-1185">Reference proteome</keyword>
<sequence length="1184" mass="130724">MSNFQRPGLKPRAMAPPSATRRPFSRAQSATPINGRASPAESVASVATNGSRMRSPSAQSVGTKRKERDFDSEGGEETNINVVVRCRGRNDREIRENSGVVVSTDGFRGKSVDLSMGPSALSNKTYHFDKVFSPAADQVMVFDEVVTPIMDEVLAGFNCTIFAYGQTGTGKTYTMSGDISQTIPCPDGAGIIPRALHALFGRLDGEKAENSVKCSFIELYNEELRDLLSPDDKVKLKIYEETKKNHPTTLVQGMEESHITSAAKGIQLLRQGSHKRQVAATKCNDLSSRSHTVFTVTVYMKGTTDTGEDYVHTGKLNLVDLAGSENIQRSGAENKRATEAGLINKSLLTLGRVINALVDKALHIPYRESKLTRLLQDSLGGRTKTCIIATLSPAKSNLEETISTLDYAFRAKNIRNKPQVNQMVSKKTLLKEFTVEIEKLKSELIATRQRNGVYLPQETYEELTTESESRRILSEEQRDKIETMEINLRNKVQELISLTTNFNSLKKDNEMTKMMLDGTKSILEKTQAVLDHTKQDLNDQTVLREAHQKTEEHLANLGESLISTLGQTTSDIGGLQSKLRRRSNLQSLNRRHWHSTQSQVSDTSTLVDSRIANFQSQQQDLLADLSQRMQSFVQDELNNLKSSQDMLQQKSDAFEKSHAEVNEQTSMSRDNMNRVLEEIKSLREDVKEKVGAGLEDLSAAAQRISAGIMTEIDSFHAQLQSSYTALGQDFKGTFNDLVRELKEQKSGAVKLRQQIVEADNELTLKNTASAVRLSTLLEDEKQTQAAERQALLSQITALINSTTQKQEQRVHENIASIRTEFDEHAVFHGKAHETYVTDEQQWSKQSDELVAKVVRSRDNVKIKLQKDFAAANDHTESLRTVTTSVHDSTVKTVEEQMAHLDTQLHGLDDIVERIKEQNNTHHAAHVSSLANLATNVQSSYSNIGDHFTTSFSRVSELDTDMSARTSSIQATLPTLSQDGEIRQPLSDLREAVESQALEEYKATGETPQRLNYEYPTSLPRTEPHESLLSKLRGGAASPPIASSPAKLRSPMKLTRSPNKTLIFADNLTDNMSVSTSASTRPGTGSSTTSTFSGLRELDVNSVLPSGSAQMSDGGDKLGAMMPPLKRHHTTGNDSKLPKKRSTRMTVAGNTVVGSVQEKENGSVDLSRSVGGGGIGRSLRSVRNS</sequence>
<feature type="compositionally biased region" description="Low complexity" evidence="15">
    <location>
        <begin position="1074"/>
        <end position="1093"/>
    </location>
</feature>
<keyword evidence="4" id="KW-0132">Cell division</keyword>
<dbReference type="Pfam" id="PF00225">
    <property type="entry name" value="Kinesin"/>
    <property type="match status" value="1"/>
</dbReference>
<evidence type="ECO:0000256" key="2">
    <source>
        <dbReference type="ARBA" id="ARBA00022490"/>
    </source>
</evidence>
<keyword evidence="5" id="KW-0493">Microtubule</keyword>
<feature type="compositionally biased region" description="Polar residues" evidence="15">
    <location>
        <begin position="45"/>
        <end position="62"/>
    </location>
</feature>
<comment type="caution">
    <text evidence="17">The sequence shown here is derived from an EMBL/GenBank/DDBJ whole genome shotgun (WGS) entry which is preliminary data.</text>
</comment>
<dbReference type="OrthoDB" id="3176171at2759"/>
<evidence type="ECO:0000313" key="18">
    <source>
        <dbReference type="Proteomes" id="UP000800235"/>
    </source>
</evidence>
<gene>
    <name evidence="17" type="ORF">EJ08DRAFT_623178</name>
</gene>
<keyword evidence="8 14" id="KW-0067">ATP-binding</keyword>
<dbReference type="GO" id="GO:0072686">
    <property type="term" value="C:mitotic spindle"/>
    <property type="evidence" value="ECO:0007669"/>
    <property type="project" value="TreeGrafter"/>
</dbReference>
<dbReference type="Pfam" id="PF13931">
    <property type="entry name" value="Microtub_bind"/>
    <property type="match status" value="1"/>
</dbReference>
<keyword evidence="10 14" id="KW-0505">Motor protein</keyword>
<keyword evidence="3" id="KW-0597">Phosphoprotein</keyword>
<evidence type="ECO:0000256" key="10">
    <source>
        <dbReference type="ARBA" id="ARBA00023175"/>
    </source>
</evidence>
<evidence type="ECO:0000259" key="16">
    <source>
        <dbReference type="PROSITE" id="PS50067"/>
    </source>
</evidence>
<evidence type="ECO:0000256" key="14">
    <source>
        <dbReference type="PROSITE-ProRule" id="PRU00283"/>
    </source>
</evidence>
<dbReference type="GO" id="GO:0051301">
    <property type="term" value="P:cell division"/>
    <property type="evidence" value="ECO:0007669"/>
    <property type="project" value="UniProtKB-KW"/>
</dbReference>
<dbReference type="GO" id="GO:0007018">
    <property type="term" value="P:microtubule-based movement"/>
    <property type="evidence" value="ECO:0007669"/>
    <property type="project" value="InterPro"/>
</dbReference>
<feature type="region of interest" description="Disordered" evidence="15">
    <location>
        <begin position="1073"/>
        <end position="1184"/>
    </location>
</feature>
<evidence type="ECO:0000256" key="11">
    <source>
        <dbReference type="ARBA" id="ARBA00023212"/>
    </source>
</evidence>
<evidence type="ECO:0000256" key="13">
    <source>
        <dbReference type="ARBA" id="ARBA00034704"/>
    </source>
</evidence>